<sequence length="245" mass="26991">MGKKKRIPNQSDTQPPISRSPSSGNIADTMPCSSGTELMSEEKPLLSVDASELNTLSPVWDVKDNSMKLLNAHPATAHHHQNLGRSIFLKHSRYHYGHQYFRRNSASHTNASSRGKGAFSRDERLSFKLATQCNPQTGYHSEIRGKEICRPERLRSSSLVMDAAASSDAVKMVCGLCQTPLRRKPYFLGSTLSSGELSVVAVLVCGHVYHAECLEQKTCLEDRRDPPCPLCLGLPPKEDNSGGQE</sequence>
<gene>
    <name evidence="3" type="primary">LOC108995667</name>
</gene>
<evidence type="ECO:0000256" key="1">
    <source>
        <dbReference type="SAM" id="MobiDB-lite"/>
    </source>
</evidence>
<dbReference type="Proteomes" id="UP000235220">
    <property type="component" value="Chromosome 1"/>
</dbReference>
<dbReference type="OrthoDB" id="1900223at2759"/>
<dbReference type="PANTHER" id="PTHR31150">
    <property type="entry name" value="EXPRESSED PROTEIN"/>
    <property type="match status" value="1"/>
</dbReference>
<proteinExistence type="predicted"/>
<dbReference type="SUPFAM" id="SSF57850">
    <property type="entry name" value="RING/U-box"/>
    <property type="match status" value="1"/>
</dbReference>
<protein>
    <submittedName>
        <fullName evidence="3">Uncharacterized protein LOC108995667 isoform X1</fullName>
    </submittedName>
</protein>
<evidence type="ECO:0000313" key="3">
    <source>
        <dbReference type="RefSeq" id="XP_018826816.1"/>
    </source>
</evidence>
<evidence type="ECO:0000313" key="2">
    <source>
        <dbReference type="Proteomes" id="UP000235220"/>
    </source>
</evidence>
<dbReference type="Gene3D" id="3.30.40.10">
    <property type="entry name" value="Zinc/RING finger domain, C3HC4 (zinc finger)"/>
    <property type="match status" value="1"/>
</dbReference>
<dbReference type="InterPro" id="IPR013083">
    <property type="entry name" value="Znf_RING/FYVE/PHD"/>
</dbReference>
<dbReference type="STRING" id="51240.A0A2I4F593"/>
<dbReference type="RefSeq" id="XP_018826816.1">
    <property type="nucleotide sequence ID" value="XM_018971271.2"/>
</dbReference>
<dbReference type="GeneID" id="108995667"/>
<accession>A0A2I4F593</accession>
<organism evidence="2 3">
    <name type="scientific">Juglans regia</name>
    <name type="common">English walnut</name>
    <dbReference type="NCBI Taxonomy" id="51240"/>
    <lineage>
        <taxon>Eukaryota</taxon>
        <taxon>Viridiplantae</taxon>
        <taxon>Streptophyta</taxon>
        <taxon>Embryophyta</taxon>
        <taxon>Tracheophyta</taxon>
        <taxon>Spermatophyta</taxon>
        <taxon>Magnoliopsida</taxon>
        <taxon>eudicotyledons</taxon>
        <taxon>Gunneridae</taxon>
        <taxon>Pentapetalae</taxon>
        <taxon>rosids</taxon>
        <taxon>fabids</taxon>
        <taxon>Fagales</taxon>
        <taxon>Juglandaceae</taxon>
        <taxon>Juglans</taxon>
    </lineage>
</organism>
<dbReference type="PROSITE" id="PS50089">
    <property type="entry name" value="ZF_RING_2"/>
    <property type="match status" value="1"/>
</dbReference>
<feature type="compositionally biased region" description="Polar residues" evidence="1">
    <location>
        <begin position="8"/>
        <end position="37"/>
    </location>
</feature>
<reference evidence="3" key="1">
    <citation type="submission" date="2025-08" db="UniProtKB">
        <authorList>
            <consortium name="RefSeq"/>
        </authorList>
    </citation>
    <scope>IDENTIFICATION</scope>
    <source>
        <tissue evidence="3">Leaves</tissue>
    </source>
</reference>
<dbReference type="AlphaFoldDB" id="A0A2I4F593"/>
<name>A0A2I4F593_JUGRE</name>
<keyword evidence="2" id="KW-1185">Reference proteome</keyword>
<dbReference type="KEGG" id="jre:108995667"/>
<dbReference type="InterPro" id="IPR001841">
    <property type="entry name" value="Znf_RING"/>
</dbReference>
<dbReference type="Gramene" id="Jr01_30630_p1">
    <property type="protein sequence ID" value="cds.Jr01_30630_p1"/>
    <property type="gene ID" value="Jr01_30630"/>
</dbReference>
<dbReference type="PANTHER" id="PTHR31150:SF6">
    <property type="entry name" value="ZINC ION BINDING PROTEIN"/>
    <property type="match status" value="1"/>
</dbReference>
<dbReference type="SMART" id="SM00184">
    <property type="entry name" value="RING"/>
    <property type="match status" value="1"/>
</dbReference>
<feature type="region of interest" description="Disordered" evidence="1">
    <location>
        <begin position="1"/>
        <end position="41"/>
    </location>
</feature>